<sequence length="97" mass="10221">MARGWCRVEPAVTVTASGVRVVSGILVLVLVLVLVLWVVLRVVLGAVLGMELEVELTAVLRPGPVCAPVVRGVRTVPLERAPCPAPWWCVESGVGTA</sequence>
<name>A0A239HZJ8_9ACTN</name>
<protein>
    <submittedName>
        <fullName evidence="2">Uncharacterized protein</fullName>
    </submittedName>
</protein>
<keyword evidence="1" id="KW-0472">Membrane</keyword>
<keyword evidence="1" id="KW-0812">Transmembrane</keyword>
<reference evidence="2 3" key="1">
    <citation type="submission" date="2017-06" db="EMBL/GenBank/DDBJ databases">
        <authorList>
            <person name="Kim H.J."/>
            <person name="Triplett B.A."/>
        </authorList>
    </citation>
    <scope>NUCLEOTIDE SEQUENCE [LARGE SCALE GENOMIC DNA]</scope>
    <source>
        <strain evidence="2 3">CGMCC 4.1858</strain>
    </source>
</reference>
<evidence type="ECO:0000313" key="3">
    <source>
        <dbReference type="Proteomes" id="UP000198280"/>
    </source>
</evidence>
<keyword evidence="3" id="KW-1185">Reference proteome</keyword>
<dbReference type="Proteomes" id="UP000198280">
    <property type="component" value="Unassembled WGS sequence"/>
</dbReference>
<organism evidence="2 3">
    <name type="scientific">Actinacidiphila glaucinigra</name>
    <dbReference type="NCBI Taxonomy" id="235986"/>
    <lineage>
        <taxon>Bacteria</taxon>
        <taxon>Bacillati</taxon>
        <taxon>Actinomycetota</taxon>
        <taxon>Actinomycetes</taxon>
        <taxon>Kitasatosporales</taxon>
        <taxon>Streptomycetaceae</taxon>
        <taxon>Actinacidiphila</taxon>
    </lineage>
</organism>
<dbReference type="EMBL" id="FZOF01000009">
    <property type="protein sequence ID" value="SNS86602.1"/>
    <property type="molecule type" value="Genomic_DNA"/>
</dbReference>
<evidence type="ECO:0000256" key="1">
    <source>
        <dbReference type="SAM" id="Phobius"/>
    </source>
</evidence>
<proteinExistence type="predicted"/>
<keyword evidence="1" id="KW-1133">Transmembrane helix</keyword>
<feature type="transmembrane region" description="Helical" evidence="1">
    <location>
        <begin position="20"/>
        <end position="40"/>
    </location>
</feature>
<dbReference type="AlphaFoldDB" id="A0A239HZJ8"/>
<accession>A0A239HZJ8</accession>
<gene>
    <name evidence="2" type="ORF">SAMN05216252_109180</name>
</gene>
<evidence type="ECO:0000313" key="2">
    <source>
        <dbReference type="EMBL" id="SNS86602.1"/>
    </source>
</evidence>